<dbReference type="SMART" id="SM00382">
    <property type="entry name" value="AAA"/>
    <property type="match status" value="1"/>
</dbReference>
<dbReference type="InterPro" id="IPR033838">
    <property type="entry name" value="CvaB_peptidase"/>
</dbReference>
<evidence type="ECO:0000256" key="8">
    <source>
        <dbReference type="SAM" id="Phobius"/>
    </source>
</evidence>
<dbReference type="Pfam" id="PF00005">
    <property type="entry name" value="ABC_tran"/>
    <property type="match status" value="1"/>
</dbReference>
<feature type="domain" description="ABC transporter" evidence="9">
    <location>
        <begin position="488"/>
        <end position="722"/>
    </location>
</feature>
<dbReference type="PANTHER" id="PTHR24221">
    <property type="entry name" value="ATP-BINDING CASSETTE SUB-FAMILY B"/>
    <property type="match status" value="1"/>
</dbReference>
<dbReference type="RefSeq" id="WP_211332105.1">
    <property type="nucleotide sequence ID" value="NZ_REFR01000010.1"/>
</dbReference>
<evidence type="ECO:0000256" key="7">
    <source>
        <dbReference type="SAM" id="MobiDB-lite"/>
    </source>
</evidence>
<keyword evidence="3" id="KW-0547">Nucleotide-binding</keyword>
<dbReference type="GO" id="GO:0140359">
    <property type="term" value="F:ABC-type transporter activity"/>
    <property type="evidence" value="ECO:0007669"/>
    <property type="project" value="InterPro"/>
</dbReference>
<dbReference type="Gene3D" id="3.90.70.10">
    <property type="entry name" value="Cysteine proteinases"/>
    <property type="match status" value="1"/>
</dbReference>
<dbReference type="GO" id="GO:0008234">
    <property type="term" value="F:cysteine-type peptidase activity"/>
    <property type="evidence" value="ECO:0007669"/>
    <property type="project" value="InterPro"/>
</dbReference>
<dbReference type="GO" id="GO:0005524">
    <property type="term" value="F:ATP binding"/>
    <property type="evidence" value="ECO:0007669"/>
    <property type="project" value="UniProtKB-KW"/>
</dbReference>
<feature type="transmembrane region" description="Helical" evidence="8">
    <location>
        <begin position="309"/>
        <end position="326"/>
    </location>
</feature>
<dbReference type="EMBL" id="REFR01000010">
    <property type="protein sequence ID" value="RMB08495.1"/>
    <property type="molecule type" value="Genomic_DNA"/>
</dbReference>
<dbReference type="Proteomes" id="UP000271227">
    <property type="component" value="Unassembled WGS sequence"/>
</dbReference>
<evidence type="ECO:0000259" key="9">
    <source>
        <dbReference type="PROSITE" id="PS50893"/>
    </source>
</evidence>
<dbReference type="Gene3D" id="1.20.1560.10">
    <property type="entry name" value="ABC transporter type 1, transmembrane domain"/>
    <property type="match status" value="1"/>
</dbReference>
<evidence type="ECO:0000313" key="13">
    <source>
        <dbReference type="Proteomes" id="UP000271227"/>
    </source>
</evidence>
<evidence type="ECO:0000259" key="10">
    <source>
        <dbReference type="PROSITE" id="PS50929"/>
    </source>
</evidence>
<evidence type="ECO:0000256" key="5">
    <source>
        <dbReference type="ARBA" id="ARBA00022989"/>
    </source>
</evidence>
<keyword evidence="13" id="KW-1185">Reference proteome</keyword>
<dbReference type="Pfam" id="PF00664">
    <property type="entry name" value="ABC_membrane"/>
    <property type="match status" value="1"/>
</dbReference>
<dbReference type="InterPro" id="IPR039421">
    <property type="entry name" value="Type_1_exporter"/>
</dbReference>
<dbReference type="InterPro" id="IPR017871">
    <property type="entry name" value="ABC_transporter-like_CS"/>
</dbReference>
<dbReference type="InterPro" id="IPR027417">
    <property type="entry name" value="P-loop_NTPase"/>
</dbReference>
<evidence type="ECO:0000256" key="6">
    <source>
        <dbReference type="ARBA" id="ARBA00023136"/>
    </source>
</evidence>
<evidence type="ECO:0000259" key="11">
    <source>
        <dbReference type="PROSITE" id="PS50990"/>
    </source>
</evidence>
<feature type="transmembrane region" description="Helical" evidence="8">
    <location>
        <begin position="170"/>
        <end position="191"/>
    </location>
</feature>
<dbReference type="PROSITE" id="PS00211">
    <property type="entry name" value="ABC_TRANSPORTER_1"/>
    <property type="match status" value="1"/>
</dbReference>
<dbReference type="InterPro" id="IPR011527">
    <property type="entry name" value="ABC1_TM_dom"/>
</dbReference>
<name>A0A3M0CI44_9PROT</name>
<dbReference type="InterPro" id="IPR003439">
    <property type="entry name" value="ABC_transporter-like_ATP-bd"/>
</dbReference>
<keyword evidence="2 8" id="KW-0812">Transmembrane</keyword>
<dbReference type="PROSITE" id="PS50929">
    <property type="entry name" value="ABC_TM1F"/>
    <property type="match status" value="1"/>
</dbReference>
<dbReference type="SUPFAM" id="SSF90123">
    <property type="entry name" value="ABC transporter transmembrane region"/>
    <property type="match status" value="1"/>
</dbReference>
<evidence type="ECO:0000313" key="12">
    <source>
        <dbReference type="EMBL" id="RMB08495.1"/>
    </source>
</evidence>
<dbReference type="CDD" id="cd18567">
    <property type="entry name" value="ABC_6TM_CvaB_RaxB_like"/>
    <property type="match status" value="1"/>
</dbReference>
<dbReference type="InParanoid" id="A0A3M0CI44"/>
<evidence type="ECO:0000256" key="4">
    <source>
        <dbReference type="ARBA" id="ARBA00022840"/>
    </source>
</evidence>
<evidence type="ECO:0000256" key="1">
    <source>
        <dbReference type="ARBA" id="ARBA00004651"/>
    </source>
</evidence>
<dbReference type="GO" id="GO:0016887">
    <property type="term" value="F:ATP hydrolysis activity"/>
    <property type="evidence" value="ECO:0007669"/>
    <property type="project" value="InterPro"/>
</dbReference>
<dbReference type="Pfam" id="PF03412">
    <property type="entry name" value="Peptidase_C39"/>
    <property type="match status" value="1"/>
</dbReference>
<feature type="transmembrane region" description="Helical" evidence="8">
    <location>
        <begin position="206"/>
        <end position="224"/>
    </location>
</feature>
<dbReference type="GO" id="GO:0034040">
    <property type="term" value="F:ATPase-coupled lipid transmembrane transporter activity"/>
    <property type="evidence" value="ECO:0007669"/>
    <property type="project" value="TreeGrafter"/>
</dbReference>
<comment type="caution">
    <text evidence="12">The sequence shown here is derived from an EMBL/GenBank/DDBJ whole genome shotgun (WGS) entry which is preliminary data.</text>
</comment>
<organism evidence="12 13">
    <name type="scientific">Eilatimonas milleporae</name>
    <dbReference type="NCBI Taxonomy" id="911205"/>
    <lineage>
        <taxon>Bacteria</taxon>
        <taxon>Pseudomonadati</taxon>
        <taxon>Pseudomonadota</taxon>
        <taxon>Alphaproteobacteria</taxon>
        <taxon>Kordiimonadales</taxon>
        <taxon>Kordiimonadaceae</taxon>
        <taxon>Eilatimonas</taxon>
    </lineage>
</organism>
<feature type="domain" description="ABC transmembrane type-1" evidence="10">
    <location>
        <begin position="173"/>
        <end position="452"/>
    </location>
</feature>
<keyword evidence="6 8" id="KW-0472">Membrane</keyword>
<feature type="domain" description="Peptidase C39" evidence="11">
    <location>
        <begin position="20"/>
        <end position="139"/>
    </location>
</feature>
<comment type="subcellular location">
    <subcellularLocation>
        <location evidence="1">Cell membrane</location>
        <topology evidence="1">Multi-pass membrane protein</topology>
    </subcellularLocation>
</comment>
<dbReference type="InterPro" id="IPR005074">
    <property type="entry name" value="Peptidase_C39"/>
</dbReference>
<dbReference type="CDD" id="cd02419">
    <property type="entry name" value="Peptidase_C39C"/>
    <property type="match status" value="1"/>
</dbReference>
<accession>A0A3M0CI44</accession>
<dbReference type="GO" id="GO:0005886">
    <property type="term" value="C:plasma membrane"/>
    <property type="evidence" value="ECO:0007669"/>
    <property type="project" value="UniProtKB-SubCell"/>
</dbReference>
<dbReference type="GO" id="GO:0006508">
    <property type="term" value="P:proteolysis"/>
    <property type="evidence" value="ECO:0007669"/>
    <property type="project" value="InterPro"/>
</dbReference>
<keyword evidence="5 8" id="KW-1133">Transmembrane helix</keyword>
<dbReference type="PROSITE" id="PS50990">
    <property type="entry name" value="PEPTIDASE_C39"/>
    <property type="match status" value="1"/>
</dbReference>
<dbReference type="InterPro" id="IPR003593">
    <property type="entry name" value="AAA+_ATPase"/>
</dbReference>
<sequence length="750" mass="83313">MNRLDILTFFAGKTLPIYRQSEVTECGHAALAMVLSYHGREIDLATMRRKFPTSAAGVKLRTLMDMAARMQLTVRALKVPLEQLDKLQTPAILHWDLNHFVVLKAVTRKGVVVHDPAQGARTYTTDEISKHYTGVALELTPEAGFERKVEKTPLRLSDLWSKITGLKRSILHALAMSVVLQLFVLASPFYLQLAVDHVVVKYDEELLLVLALGFGAFTLINAAAEALRGYILLHFGNLLSYQMITNLFGHLLKLPLPFFEKRHIGDIVSRFGSTEPIRRLFTEGMVAVVIDGIMAVTTLIFMFVYSPTLAAIAFLAFALYLGLRWATYRPFHTRSEEQIIASAKEQSTFIETARGVMSLKVFGREHDRKHLWHNRFADVINAGARVEKLRIGFGLGNSLIFGVEHVILIFVAISMVLAGDFTIGMIFAFMAYKRQFSDKAAALVERFIEFRMLDLHLERLSDIALAEPEAAALEDRSLALMRPIDGNITVEDIAFNYGEGLPDVMTNTSLDIGAGQTIAIIGPSGCGKTTLTKIMMGLFMPTKGLIKIDGRPLLEIGIATYRQATAAVMQEDTLFAGTLAENIAFFDTEIDMSRVIDAAQKACIHDEVLAMPMNYESLVGDMGSILSGGQKQRVLLARALYRDPKILFMDEGTAHLDVETERKVNASIRALGMTRIIVAHRPDTIQMADRVFEFSWKGLVELTTEDRKRKHLTLAVSDSVSLSEAEDVSLQTPNPAPKHKSLAGIQAPDF</sequence>
<dbReference type="PANTHER" id="PTHR24221:SF606">
    <property type="entry name" value="COLICIN V SECRETION-PROCESSING ATP-BINDING PROTEIN"/>
    <property type="match status" value="1"/>
</dbReference>
<dbReference type="InterPro" id="IPR036640">
    <property type="entry name" value="ABC1_TM_sf"/>
</dbReference>
<keyword evidence="4" id="KW-0067">ATP-binding</keyword>
<gene>
    <name evidence="12" type="ORF">BXY39_1128</name>
</gene>
<dbReference type="SUPFAM" id="SSF52540">
    <property type="entry name" value="P-loop containing nucleoside triphosphate hydrolases"/>
    <property type="match status" value="1"/>
</dbReference>
<dbReference type="Gene3D" id="3.40.50.300">
    <property type="entry name" value="P-loop containing nucleotide triphosphate hydrolases"/>
    <property type="match status" value="1"/>
</dbReference>
<dbReference type="AlphaFoldDB" id="A0A3M0CI44"/>
<evidence type="ECO:0000256" key="3">
    <source>
        <dbReference type="ARBA" id="ARBA00022741"/>
    </source>
</evidence>
<protein>
    <submittedName>
        <fullName evidence="12">Colicin V processing peptidase</fullName>
    </submittedName>
</protein>
<reference evidence="12 13" key="1">
    <citation type="submission" date="2018-10" db="EMBL/GenBank/DDBJ databases">
        <title>Genomic Encyclopedia of Archaeal and Bacterial Type Strains, Phase II (KMG-II): from individual species to whole genera.</title>
        <authorList>
            <person name="Goeker M."/>
        </authorList>
    </citation>
    <scope>NUCLEOTIDE SEQUENCE [LARGE SCALE GENOMIC DNA]</scope>
    <source>
        <strain evidence="12 13">DSM 25217</strain>
    </source>
</reference>
<evidence type="ECO:0000256" key="2">
    <source>
        <dbReference type="ARBA" id="ARBA00022692"/>
    </source>
</evidence>
<feature type="transmembrane region" description="Helical" evidence="8">
    <location>
        <begin position="406"/>
        <end position="432"/>
    </location>
</feature>
<feature type="region of interest" description="Disordered" evidence="7">
    <location>
        <begin position="725"/>
        <end position="750"/>
    </location>
</feature>
<proteinExistence type="predicted"/>
<dbReference type="PROSITE" id="PS50893">
    <property type="entry name" value="ABC_TRANSPORTER_2"/>
    <property type="match status" value="1"/>
</dbReference>